<dbReference type="GeneID" id="120260667"/>
<organism evidence="3 4">
    <name type="scientific">Dioscorea cayennensis subsp. rotundata</name>
    <name type="common">White Guinea yam</name>
    <name type="synonym">Dioscorea rotundata</name>
    <dbReference type="NCBI Taxonomy" id="55577"/>
    <lineage>
        <taxon>Eukaryota</taxon>
        <taxon>Viridiplantae</taxon>
        <taxon>Streptophyta</taxon>
        <taxon>Embryophyta</taxon>
        <taxon>Tracheophyta</taxon>
        <taxon>Spermatophyta</taxon>
        <taxon>Magnoliopsida</taxon>
        <taxon>Liliopsida</taxon>
        <taxon>Dioscoreales</taxon>
        <taxon>Dioscoreaceae</taxon>
        <taxon>Dioscorea</taxon>
    </lineage>
</organism>
<evidence type="ECO:0000259" key="2">
    <source>
        <dbReference type="Pfam" id="PF23156"/>
    </source>
</evidence>
<dbReference type="InterPro" id="IPR040358">
    <property type="entry name" value="At4g22758-like"/>
</dbReference>
<sequence length="218" mass="23824">MSPSPQSKEDRTARGSQWGHDEIKQQPPAQRSASFHGRTSGASPKPRLSRRPKTQPDLFSGARTTTKLSEDGGPRNPNYSNRGSWGQRVPAKVLLNVTCQGSMATLLVMSSTEWTVADLVAHVLHLYVKEARRPPLSTTDPSAFGLHYSQFSLDCLNPNEKLIELGSRHFFLCPKPAAPRSPSTITGTSASTSSSCSNESQATPKIGVPWLKFIESFF</sequence>
<feature type="domain" description="DUF7054" evidence="2">
    <location>
        <begin position="90"/>
        <end position="173"/>
    </location>
</feature>
<accession>A0AB40BAZ9</accession>
<gene>
    <name evidence="4" type="primary">LOC120260667</name>
</gene>
<dbReference type="RefSeq" id="XP_039124137.1">
    <property type="nucleotide sequence ID" value="XM_039268203.1"/>
</dbReference>
<dbReference type="Pfam" id="PF23156">
    <property type="entry name" value="DUF7054"/>
    <property type="match status" value="1"/>
</dbReference>
<protein>
    <submittedName>
        <fullName evidence="4">Uncharacterized protein At4g22758-like</fullName>
    </submittedName>
</protein>
<evidence type="ECO:0000313" key="4">
    <source>
        <dbReference type="RefSeq" id="XP_039124137.1"/>
    </source>
</evidence>
<dbReference type="PANTHER" id="PTHR33270:SF24">
    <property type="entry name" value="EXPRESSED PROTEIN"/>
    <property type="match status" value="1"/>
</dbReference>
<dbReference type="AlphaFoldDB" id="A0AB40BAZ9"/>
<reference evidence="4" key="1">
    <citation type="submission" date="2025-08" db="UniProtKB">
        <authorList>
            <consortium name="RefSeq"/>
        </authorList>
    </citation>
    <scope>IDENTIFICATION</scope>
</reference>
<feature type="region of interest" description="Disordered" evidence="1">
    <location>
        <begin position="180"/>
        <end position="202"/>
    </location>
</feature>
<dbReference type="Proteomes" id="UP001515500">
    <property type="component" value="Chromosome 5"/>
</dbReference>
<feature type="compositionally biased region" description="Low complexity" evidence="1">
    <location>
        <begin position="181"/>
        <end position="200"/>
    </location>
</feature>
<keyword evidence="3" id="KW-1185">Reference proteome</keyword>
<evidence type="ECO:0000256" key="1">
    <source>
        <dbReference type="SAM" id="MobiDB-lite"/>
    </source>
</evidence>
<evidence type="ECO:0000313" key="3">
    <source>
        <dbReference type="Proteomes" id="UP001515500"/>
    </source>
</evidence>
<dbReference type="InterPro" id="IPR055482">
    <property type="entry name" value="DUF7054"/>
</dbReference>
<proteinExistence type="predicted"/>
<name>A0AB40BAZ9_DIOCR</name>
<feature type="region of interest" description="Disordered" evidence="1">
    <location>
        <begin position="1"/>
        <end position="85"/>
    </location>
</feature>
<feature type="compositionally biased region" description="Basic and acidic residues" evidence="1">
    <location>
        <begin position="7"/>
        <end position="24"/>
    </location>
</feature>
<dbReference type="PANTHER" id="PTHR33270">
    <property type="entry name" value="BNAC05G50380D PROTEIN"/>
    <property type="match status" value="1"/>
</dbReference>